<dbReference type="Gene3D" id="6.10.140.2180">
    <property type="match status" value="1"/>
</dbReference>
<dbReference type="InterPro" id="IPR036390">
    <property type="entry name" value="WH_DNA-bd_sf"/>
</dbReference>
<comment type="caution">
    <text evidence="2">The sequence shown here is derived from an EMBL/GenBank/DDBJ whole genome shotgun (WGS) entry which is preliminary data.</text>
</comment>
<dbReference type="CDD" id="cd00090">
    <property type="entry name" value="HTH_ARSR"/>
    <property type="match status" value="1"/>
</dbReference>
<dbReference type="Pfam" id="PF12840">
    <property type="entry name" value="HTH_20"/>
    <property type="match status" value="1"/>
</dbReference>
<feature type="domain" description="HTH arsR-type" evidence="1">
    <location>
        <begin position="2"/>
        <end position="86"/>
    </location>
</feature>
<dbReference type="SMART" id="SM00418">
    <property type="entry name" value="HTH_ARSR"/>
    <property type="match status" value="1"/>
</dbReference>
<evidence type="ECO:0000259" key="1">
    <source>
        <dbReference type="SMART" id="SM00418"/>
    </source>
</evidence>
<dbReference type="InterPro" id="IPR001845">
    <property type="entry name" value="HTH_ArsR_DNA-bd_dom"/>
</dbReference>
<protein>
    <submittedName>
        <fullName evidence="2">DNA-binding transcriptional ArsR family regulator</fullName>
    </submittedName>
</protein>
<dbReference type="InterPro" id="IPR011991">
    <property type="entry name" value="ArsR-like_HTH"/>
</dbReference>
<keyword evidence="3" id="KW-1185">Reference proteome</keyword>
<gene>
    <name evidence="2" type="ORF">M2280_001011</name>
</gene>
<dbReference type="EMBL" id="JARXVC010000002">
    <property type="protein sequence ID" value="MDH6279802.1"/>
    <property type="molecule type" value="Genomic_DNA"/>
</dbReference>
<proteinExistence type="predicted"/>
<dbReference type="Proteomes" id="UP001160334">
    <property type="component" value="Unassembled WGS sequence"/>
</dbReference>
<dbReference type="InterPro" id="IPR036388">
    <property type="entry name" value="WH-like_DNA-bd_sf"/>
</dbReference>
<dbReference type="Gene3D" id="1.10.10.10">
    <property type="entry name" value="Winged helix-like DNA-binding domain superfamily/Winged helix DNA-binding domain"/>
    <property type="match status" value="1"/>
</dbReference>
<keyword evidence="2" id="KW-0238">DNA-binding</keyword>
<name>A0ABT6M667_9NOCA</name>
<dbReference type="GO" id="GO:0003677">
    <property type="term" value="F:DNA binding"/>
    <property type="evidence" value="ECO:0007669"/>
    <property type="project" value="UniProtKB-KW"/>
</dbReference>
<organism evidence="2 3">
    <name type="scientific">Prescottella agglutinans</name>
    <dbReference type="NCBI Taxonomy" id="1644129"/>
    <lineage>
        <taxon>Bacteria</taxon>
        <taxon>Bacillati</taxon>
        <taxon>Actinomycetota</taxon>
        <taxon>Actinomycetes</taxon>
        <taxon>Mycobacteriales</taxon>
        <taxon>Nocardiaceae</taxon>
        <taxon>Prescottella</taxon>
    </lineage>
</organism>
<dbReference type="RefSeq" id="WP_280759174.1">
    <property type="nucleotide sequence ID" value="NZ_JARXVC010000002.1"/>
</dbReference>
<dbReference type="SUPFAM" id="SSF46785">
    <property type="entry name" value="Winged helix' DNA-binding domain"/>
    <property type="match status" value="1"/>
</dbReference>
<evidence type="ECO:0000313" key="2">
    <source>
        <dbReference type="EMBL" id="MDH6279802.1"/>
    </source>
</evidence>
<accession>A0ABT6M667</accession>
<evidence type="ECO:0000313" key="3">
    <source>
        <dbReference type="Proteomes" id="UP001160334"/>
    </source>
</evidence>
<reference evidence="2 3" key="1">
    <citation type="submission" date="2023-04" db="EMBL/GenBank/DDBJ databases">
        <title>Forest soil microbial communities from Buena Vista Peninsula, Colon Province, Panama.</title>
        <authorList>
            <person name="Bouskill N."/>
        </authorList>
    </citation>
    <scope>NUCLEOTIDE SEQUENCE [LARGE SCALE GENOMIC DNA]</scope>
    <source>
        <strain evidence="2 3">CFH S0262</strain>
    </source>
</reference>
<sequence>MEASSALLHPVRLRIVQALLASDELTTQQLHEKLSDVPIATLYRHVGYLAKLGLVEVATERQVRGTSEKAYRVAGELANPSPEELRSLSSEELLTVFTVFISGLIRDFDAYLGTGTPDLAADQVSFAQADFWATDSEVEEFGQAMMAALRNVLDNQPREGRRRRALTTVLIPRPKGEESA</sequence>